<evidence type="ECO:0000256" key="6">
    <source>
        <dbReference type="ARBA" id="ARBA00022989"/>
    </source>
</evidence>
<dbReference type="InterPro" id="IPR035906">
    <property type="entry name" value="MetI-like_sf"/>
</dbReference>
<feature type="domain" description="ABC transmembrane type-1" evidence="9">
    <location>
        <begin position="78"/>
        <end position="281"/>
    </location>
</feature>
<keyword evidence="11" id="KW-1185">Reference proteome</keyword>
<evidence type="ECO:0000256" key="3">
    <source>
        <dbReference type="ARBA" id="ARBA00022448"/>
    </source>
</evidence>
<protein>
    <submittedName>
        <fullName evidence="10">ABC transporter permease</fullName>
    </submittedName>
</protein>
<evidence type="ECO:0000256" key="8">
    <source>
        <dbReference type="RuleBase" id="RU363032"/>
    </source>
</evidence>
<evidence type="ECO:0000313" key="10">
    <source>
        <dbReference type="EMBL" id="GGO97932.1"/>
    </source>
</evidence>
<feature type="transmembrane region" description="Helical" evidence="8">
    <location>
        <begin position="84"/>
        <end position="105"/>
    </location>
</feature>
<keyword evidence="7 8" id="KW-0472">Membrane</keyword>
<feature type="transmembrane region" description="Helical" evidence="8">
    <location>
        <begin position="263"/>
        <end position="284"/>
    </location>
</feature>
<reference evidence="10" key="1">
    <citation type="journal article" date="2014" name="Int. J. Syst. Evol. Microbiol.">
        <title>Complete genome sequence of Corynebacterium casei LMG S-19264T (=DSM 44701T), isolated from a smear-ripened cheese.</title>
        <authorList>
            <consortium name="US DOE Joint Genome Institute (JGI-PGF)"/>
            <person name="Walter F."/>
            <person name="Albersmeier A."/>
            <person name="Kalinowski J."/>
            <person name="Ruckert C."/>
        </authorList>
    </citation>
    <scope>NUCLEOTIDE SEQUENCE</scope>
    <source>
        <strain evidence="10">CGMCC 4.7201</strain>
    </source>
</reference>
<evidence type="ECO:0000256" key="5">
    <source>
        <dbReference type="ARBA" id="ARBA00022692"/>
    </source>
</evidence>
<dbReference type="CDD" id="cd06261">
    <property type="entry name" value="TM_PBP2"/>
    <property type="match status" value="1"/>
</dbReference>
<feature type="transmembrane region" description="Helical" evidence="8">
    <location>
        <begin position="210"/>
        <end position="243"/>
    </location>
</feature>
<feature type="transmembrane region" description="Helical" evidence="8">
    <location>
        <begin position="164"/>
        <end position="189"/>
    </location>
</feature>
<evidence type="ECO:0000256" key="2">
    <source>
        <dbReference type="ARBA" id="ARBA00007069"/>
    </source>
</evidence>
<dbReference type="RefSeq" id="WP_189135049.1">
    <property type="nucleotide sequence ID" value="NZ_BMMS01000035.1"/>
</dbReference>
<dbReference type="Pfam" id="PF00528">
    <property type="entry name" value="BPD_transp_1"/>
    <property type="match status" value="1"/>
</dbReference>
<feature type="transmembrane region" description="Helical" evidence="8">
    <location>
        <begin position="112"/>
        <end position="136"/>
    </location>
</feature>
<dbReference type="SUPFAM" id="SSF161098">
    <property type="entry name" value="MetI-like"/>
    <property type="match status" value="1"/>
</dbReference>
<dbReference type="PANTHER" id="PTHR42929">
    <property type="entry name" value="INNER MEMBRANE ABC TRANSPORTER PERMEASE PROTEIN YDCU-RELATED-RELATED"/>
    <property type="match status" value="1"/>
</dbReference>
<reference evidence="10" key="2">
    <citation type="submission" date="2020-09" db="EMBL/GenBank/DDBJ databases">
        <authorList>
            <person name="Sun Q."/>
            <person name="Zhou Y."/>
        </authorList>
    </citation>
    <scope>NUCLEOTIDE SEQUENCE</scope>
    <source>
        <strain evidence="10">CGMCC 4.7201</strain>
    </source>
</reference>
<dbReference type="GO" id="GO:0055085">
    <property type="term" value="P:transmembrane transport"/>
    <property type="evidence" value="ECO:0007669"/>
    <property type="project" value="InterPro"/>
</dbReference>
<evidence type="ECO:0000256" key="1">
    <source>
        <dbReference type="ARBA" id="ARBA00004651"/>
    </source>
</evidence>
<feature type="transmembrane region" description="Helical" evidence="8">
    <location>
        <begin position="32"/>
        <end position="52"/>
    </location>
</feature>
<dbReference type="GO" id="GO:0005886">
    <property type="term" value="C:plasma membrane"/>
    <property type="evidence" value="ECO:0007669"/>
    <property type="project" value="UniProtKB-SubCell"/>
</dbReference>
<accession>A0A917ZWS4</accession>
<gene>
    <name evidence="10" type="ORF">GCM10012280_60880</name>
</gene>
<sequence length="297" mass="31739">MTSTATPVAATPVTAAVGADPPRGRPRRPRSAWLLLLAPVLVFDAVLFLTPIGRLVTQSTHDQAYQRVLKDPLVVRSMLNTFEISALSTLATVVIGYLLAVVIWRRGPLMRVILFALVLLPFWTGVLVKNFAWAVLLQDNGLVNSALQGLGITDGPLALLHNRFAVIVGMVHYLLPYAVFPIFAALAAIDDRLELAARSLGAGEASVFRRIILPLTVPGVSAAGLLVFIISTGFFITPVVLGGPGDMMIANEIDFYARQLTDFAGASALALLLTLVVSVLVAAYQRILRAGGEYEAG</sequence>
<dbReference type="PROSITE" id="PS50928">
    <property type="entry name" value="ABC_TM1"/>
    <property type="match status" value="1"/>
</dbReference>
<keyword evidence="3 8" id="KW-0813">Transport</keyword>
<proteinExistence type="inferred from homology"/>
<dbReference type="PANTHER" id="PTHR42929:SF5">
    <property type="entry name" value="ABC TRANSPORTER PERMEASE PROTEIN"/>
    <property type="match status" value="1"/>
</dbReference>
<comment type="subcellular location">
    <subcellularLocation>
        <location evidence="1 8">Cell membrane</location>
        <topology evidence="1 8">Multi-pass membrane protein</topology>
    </subcellularLocation>
</comment>
<dbReference type="EMBL" id="BMMS01000035">
    <property type="protein sequence ID" value="GGO97932.1"/>
    <property type="molecule type" value="Genomic_DNA"/>
</dbReference>
<comment type="caution">
    <text evidence="10">The sequence shown here is derived from an EMBL/GenBank/DDBJ whole genome shotgun (WGS) entry which is preliminary data.</text>
</comment>
<organism evidence="10 11">
    <name type="scientific">Wenjunlia tyrosinilytica</name>
    <dbReference type="NCBI Taxonomy" id="1544741"/>
    <lineage>
        <taxon>Bacteria</taxon>
        <taxon>Bacillati</taxon>
        <taxon>Actinomycetota</taxon>
        <taxon>Actinomycetes</taxon>
        <taxon>Kitasatosporales</taxon>
        <taxon>Streptomycetaceae</taxon>
        <taxon>Wenjunlia</taxon>
    </lineage>
</organism>
<keyword evidence="4" id="KW-1003">Cell membrane</keyword>
<evidence type="ECO:0000256" key="4">
    <source>
        <dbReference type="ARBA" id="ARBA00022475"/>
    </source>
</evidence>
<keyword evidence="5 8" id="KW-0812">Transmembrane</keyword>
<comment type="similarity">
    <text evidence="2">Belongs to the binding-protein-dependent transport system permease family. CysTW subfamily.</text>
</comment>
<dbReference type="AlphaFoldDB" id="A0A917ZWS4"/>
<evidence type="ECO:0000259" key="9">
    <source>
        <dbReference type="PROSITE" id="PS50928"/>
    </source>
</evidence>
<evidence type="ECO:0000313" key="11">
    <source>
        <dbReference type="Proteomes" id="UP000641932"/>
    </source>
</evidence>
<evidence type="ECO:0000256" key="7">
    <source>
        <dbReference type="ARBA" id="ARBA00023136"/>
    </source>
</evidence>
<name>A0A917ZWS4_9ACTN</name>
<keyword evidence="6 8" id="KW-1133">Transmembrane helix</keyword>
<dbReference type="Gene3D" id="1.10.3720.10">
    <property type="entry name" value="MetI-like"/>
    <property type="match status" value="1"/>
</dbReference>
<dbReference type="InterPro" id="IPR000515">
    <property type="entry name" value="MetI-like"/>
</dbReference>
<dbReference type="Proteomes" id="UP000641932">
    <property type="component" value="Unassembled WGS sequence"/>
</dbReference>